<dbReference type="InterPro" id="IPR050315">
    <property type="entry name" value="FAD-oxidoreductase_2"/>
</dbReference>
<keyword evidence="3" id="KW-0274">FAD</keyword>
<accession>A0A345XLE0</accession>
<dbReference type="Gene3D" id="3.50.50.60">
    <property type="entry name" value="FAD/NAD(P)-binding domain"/>
    <property type="match status" value="2"/>
</dbReference>
<feature type="domain" description="FAD-dependent oxidoreductase 2 FAD-binding" evidence="5">
    <location>
        <begin position="6"/>
        <end position="527"/>
    </location>
</feature>
<organism evidence="6 7">
    <name type="scientific">Streptomyces armeniacus</name>
    <dbReference type="NCBI Taxonomy" id="83291"/>
    <lineage>
        <taxon>Bacteria</taxon>
        <taxon>Bacillati</taxon>
        <taxon>Actinomycetota</taxon>
        <taxon>Actinomycetes</taxon>
        <taxon>Kitasatosporales</taxon>
        <taxon>Streptomycetaceae</taxon>
        <taxon>Streptomyces</taxon>
    </lineage>
</organism>
<dbReference type="RefSeq" id="WP_208876674.1">
    <property type="nucleotide sequence ID" value="NZ_CP031320.1"/>
</dbReference>
<keyword evidence="4" id="KW-0560">Oxidoreductase</keyword>
<keyword evidence="7" id="KW-1185">Reference proteome</keyword>
<dbReference type="GO" id="GO:0008202">
    <property type="term" value="P:steroid metabolic process"/>
    <property type="evidence" value="ECO:0007669"/>
    <property type="project" value="UniProtKB-ARBA"/>
</dbReference>
<dbReference type="InterPro" id="IPR027477">
    <property type="entry name" value="Succ_DH/fumarate_Rdtase_cat_sf"/>
</dbReference>
<protein>
    <submittedName>
        <fullName evidence="6">FAD-dependent oxidoreductase</fullName>
    </submittedName>
</protein>
<keyword evidence="2" id="KW-0285">Flavoprotein</keyword>
<evidence type="ECO:0000313" key="7">
    <source>
        <dbReference type="Proteomes" id="UP000254425"/>
    </source>
</evidence>
<gene>
    <name evidence="6" type="ORF">DVA86_07105</name>
</gene>
<dbReference type="Proteomes" id="UP000254425">
    <property type="component" value="Chromosome"/>
</dbReference>
<dbReference type="InterPro" id="IPR003953">
    <property type="entry name" value="FAD-dep_OxRdtase_2_FAD-bd"/>
</dbReference>
<dbReference type="SUPFAM" id="SSF51905">
    <property type="entry name" value="FAD/NAD(P)-binding domain"/>
    <property type="match status" value="1"/>
</dbReference>
<dbReference type="EMBL" id="CP031320">
    <property type="protein sequence ID" value="AXK32456.1"/>
    <property type="molecule type" value="Genomic_DNA"/>
</dbReference>
<dbReference type="PANTHER" id="PTHR43400:SF10">
    <property type="entry name" value="3-OXOSTEROID 1-DEHYDROGENASE"/>
    <property type="match status" value="1"/>
</dbReference>
<comment type="cofactor">
    <cofactor evidence="1">
        <name>FAD</name>
        <dbReference type="ChEBI" id="CHEBI:57692"/>
    </cofactor>
</comment>
<evidence type="ECO:0000259" key="5">
    <source>
        <dbReference type="Pfam" id="PF00890"/>
    </source>
</evidence>
<dbReference type="InterPro" id="IPR036188">
    <property type="entry name" value="FAD/NAD-bd_sf"/>
</dbReference>
<dbReference type="PANTHER" id="PTHR43400">
    <property type="entry name" value="FUMARATE REDUCTASE"/>
    <property type="match status" value="1"/>
</dbReference>
<dbReference type="GO" id="GO:0033765">
    <property type="term" value="F:steroid dehydrogenase activity, acting on the CH-CH group of donors"/>
    <property type="evidence" value="ECO:0007669"/>
    <property type="project" value="UniProtKB-ARBA"/>
</dbReference>
<evidence type="ECO:0000256" key="2">
    <source>
        <dbReference type="ARBA" id="ARBA00022630"/>
    </source>
</evidence>
<dbReference type="KEGG" id="sarm:DVA86_07105"/>
<dbReference type="Pfam" id="PF00890">
    <property type="entry name" value="FAD_binding_2"/>
    <property type="match status" value="1"/>
</dbReference>
<evidence type="ECO:0000256" key="4">
    <source>
        <dbReference type="ARBA" id="ARBA00023002"/>
    </source>
</evidence>
<evidence type="ECO:0000256" key="1">
    <source>
        <dbReference type="ARBA" id="ARBA00001974"/>
    </source>
</evidence>
<reference evidence="6 7" key="1">
    <citation type="submission" date="2018-07" db="EMBL/GenBank/DDBJ databases">
        <title>Draft genome of the type strain Streptomyces armeniacus ATCC 15676.</title>
        <authorList>
            <person name="Labana P."/>
            <person name="Gosse J.T."/>
            <person name="Boddy C.N."/>
        </authorList>
    </citation>
    <scope>NUCLEOTIDE SEQUENCE [LARGE SCALE GENOMIC DNA]</scope>
    <source>
        <strain evidence="6 7">ATCC 15676</strain>
    </source>
</reference>
<dbReference type="SUPFAM" id="SSF56425">
    <property type="entry name" value="Succinate dehydrogenase/fumarate reductase flavoprotein, catalytic domain"/>
    <property type="match status" value="1"/>
</dbReference>
<evidence type="ECO:0000256" key="3">
    <source>
        <dbReference type="ARBA" id="ARBA00022827"/>
    </source>
</evidence>
<name>A0A345XLE0_9ACTN</name>
<dbReference type="AlphaFoldDB" id="A0A345XLE0"/>
<proteinExistence type="predicted"/>
<sequence length="544" mass="55644">MADAYDVVVLGTGASGLTAALAAASAGASVGLFEKADRIGGTTALSGGVVWLPDNGRAGEDVTDSRDLALAYLDSLSNGSMRPEMTAAFVDGVRPTLRWLDDETPLRLRPVPGYPDYHPEHPGGLPGGGRSMEPELFGTDVLGAWRDRIEGAPRRLYIGEIPSGGGTGVIAPELMRRRTAAAQEGLGRGLVAALLKGCLERGIEPVTGARATGLLTGGGASGGMSEAGPVRVSGVRFETAAGHREVRAGAAVFIATGGFEHDPELVRDFIRGPVAHPPGAAANTGDGLRLAMSAGARLGAMGEAWWVPVVLVPGTDGTAAPVLLLRERTLPGTLMVNGRGDRFTNEAANYNALGAAFHAFDVTEFRYANLPAWLVLDDACVRKYGVFGTTPGSAAPEWLTSDATLDGLAGRIGVPAGRLSATVARFNAGAAAGHDPDCRRGESVYDGWCGDRAHYGTPQATLGPLTTGPFHAVPVHPSTLGTKGGPRTTPDGQVVRADGMLVDGLYAAGNAMAAATGMAYGGAGGTLGPAMVFARRAGLHAAQS</sequence>
<evidence type="ECO:0000313" key="6">
    <source>
        <dbReference type="EMBL" id="AXK32456.1"/>
    </source>
</evidence>